<reference evidence="3" key="1">
    <citation type="submission" date="2022-09" db="EMBL/GenBank/DDBJ databases">
        <title>Intensive care unit water sources are persistently colonized with multi-drug resistant bacteria and are the site of extensive horizontal gene transfer of antibiotic resistance genes.</title>
        <authorList>
            <person name="Diorio-Toth L."/>
        </authorList>
    </citation>
    <scope>NUCLEOTIDE SEQUENCE</scope>
    <source>
        <strain evidence="3">GD03704</strain>
    </source>
</reference>
<dbReference type="InterPro" id="IPR016306">
    <property type="entry name" value="DNA_ligase_T7"/>
</dbReference>
<dbReference type="GO" id="GO:0003690">
    <property type="term" value="F:double-stranded DNA binding"/>
    <property type="evidence" value="ECO:0007669"/>
    <property type="project" value="InterPro"/>
</dbReference>
<dbReference type="InterPro" id="IPR041559">
    <property type="entry name" value="DNA_ligase_ATP-dep_T7_C"/>
</dbReference>
<dbReference type="Proteomes" id="UP001161697">
    <property type="component" value="Unassembled WGS sequence"/>
</dbReference>
<dbReference type="PROSITE" id="PS50160">
    <property type="entry name" value="DNA_LIGASE_A3"/>
    <property type="match status" value="1"/>
</dbReference>
<dbReference type="RefSeq" id="WP_279534611.1">
    <property type="nucleotide sequence ID" value="NZ_CP104579.1"/>
</dbReference>
<dbReference type="GO" id="GO:0006281">
    <property type="term" value="P:DNA repair"/>
    <property type="evidence" value="ECO:0007669"/>
    <property type="project" value="InterPro"/>
</dbReference>
<dbReference type="Gene3D" id="2.40.50.140">
    <property type="entry name" value="Nucleic acid-binding proteins"/>
    <property type="match status" value="1"/>
</dbReference>
<evidence type="ECO:0000313" key="3">
    <source>
        <dbReference type="EMBL" id="MDH1340538.1"/>
    </source>
</evidence>
<sequence>MAVQEVILETNPALPVPYSEKAVLKALTDCYIIADTKKDGVQLNLVVNVAGGYSFLSRAGKTLPALQAAFEAHDYDGLGAIGHTLDLSRDDFNYLLQDDSCIYPEGFMLQAEIVTPGQPAEITAGNLRRTKGAPFDLGSIEVHVFGVVPLDVIESGEDHDVSHAVMKYHVEAMVALLQEHVPQIKWLTVESLDVFNHEELQRTYEARREAGEEGLVLKDPNAIWRRGKKVGQWKMKPEDTIDGKVVGLVWGTPGLANEGKVIGFEVLLEDGHVVNACGLTQEQKEEFTGCVCAYRAADAQENPYEGWAVEVAFMERFKDGSLRHPSFSRWRGISDPMTKE</sequence>
<evidence type="ECO:0000313" key="4">
    <source>
        <dbReference type="Proteomes" id="UP001161697"/>
    </source>
</evidence>
<protein>
    <recommendedName>
        <fullName evidence="2">ATP-dependent DNA ligase family profile domain-containing protein</fullName>
    </recommendedName>
</protein>
<dbReference type="Pfam" id="PF01068">
    <property type="entry name" value="DNA_ligase_A_M"/>
    <property type="match status" value="1"/>
</dbReference>
<dbReference type="Gene3D" id="3.30.1490.70">
    <property type="match status" value="1"/>
</dbReference>
<dbReference type="Pfam" id="PF17879">
    <property type="entry name" value="DNA_ligase_C"/>
    <property type="match status" value="1"/>
</dbReference>
<comment type="catalytic activity">
    <reaction evidence="1">
        <text>ATP + (deoxyribonucleotide)n-3'-hydroxyl + 5'-phospho-(deoxyribonucleotide)m = (deoxyribonucleotide)n+m + AMP + diphosphate.</text>
        <dbReference type="EC" id="6.5.1.1"/>
    </reaction>
</comment>
<dbReference type="InterPro" id="IPR012340">
    <property type="entry name" value="NA-bd_OB-fold"/>
</dbReference>
<comment type="caution">
    <text evidence="3">The sequence shown here is derived from an EMBL/GenBank/DDBJ whole genome shotgun (WGS) entry which is preliminary data.</text>
</comment>
<dbReference type="GO" id="GO:0003910">
    <property type="term" value="F:DNA ligase (ATP) activity"/>
    <property type="evidence" value="ECO:0007669"/>
    <property type="project" value="UniProtKB-EC"/>
</dbReference>
<proteinExistence type="predicted"/>
<gene>
    <name evidence="3" type="ORF">N5J11_15150</name>
</gene>
<dbReference type="Gene3D" id="3.30.470.30">
    <property type="entry name" value="DNA ligase/mRNA capping enzyme"/>
    <property type="match status" value="1"/>
</dbReference>
<dbReference type="SUPFAM" id="SSF56091">
    <property type="entry name" value="DNA ligase/mRNA capping enzyme, catalytic domain"/>
    <property type="match status" value="1"/>
</dbReference>
<accession>A0AA42QGC3</accession>
<dbReference type="GO" id="GO:0006310">
    <property type="term" value="P:DNA recombination"/>
    <property type="evidence" value="ECO:0007669"/>
    <property type="project" value="InterPro"/>
</dbReference>
<name>A0AA42QGC3_ECTOL</name>
<dbReference type="EMBL" id="JAOCJE010000001">
    <property type="protein sequence ID" value="MDH1340538.1"/>
    <property type="molecule type" value="Genomic_DNA"/>
</dbReference>
<dbReference type="SUPFAM" id="SSF50249">
    <property type="entry name" value="Nucleic acid-binding proteins"/>
    <property type="match status" value="1"/>
</dbReference>
<evidence type="ECO:0000259" key="2">
    <source>
        <dbReference type="PROSITE" id="PS50160"/>
    </source>
</evidence>
<dbReference type="GO" id="GO:0005524">
    <property type="term" value="F:ATP binding"/>
    <property type="evidence" value="ECO:0007669"/>
    <property type="project" value="InterPro"/>
</dbReference>
<evidence type="ECO:0000256" key="1">
    <source>
        <dbReference type="ARBA" id="ARBA00034003"/>
    </source>
</evidence>
<dbReference type="PIRSF" id="PIRSF001600">
    <property type="entry name" value="DNA_ligase_phage_T3"/>
    <property type="match status" value="1"/>
</dbReference>
<organism evidence="3 4">
    <name type="scientific">Ectopseudomonas oleovorans</name>
    <name type="common">Pseudomonas oleovorans</name>
    <dbReference type="NCBI Taxonomy" id="301"/>
    <lineage>
        <taxon>Bacteria</taxon>
        <taxon>Pseudomonadati</taxon>
        <taxon>Pseudomonadota</taxon>
        <taxon>Gammaproteobacteria</taxon>
        <taxon>Pseudomonadales</taxon>
        <taxon>Pseudomonadaceae</taxon>
        <taxon>Ectopseudomonas</taxon>
    </lineage>
</organism>
<dbReference type="AlphaFoldDB" id="A0AA42QGC3"/>
<feature type="domain" description="ATP-dependent DNA ligase family profile" evidence="2">
    <location>
        <begin position="181"/>
        <end position="247"/>
    </location>
</feature>
<dbReference type="InterPro" id="IPR012310">
    <property type="entry name" value="DNA_ligase_ATP-dep_cent"/>
</dbReference>